<evidence type="ECO:0000256" key="4">
    <source>
        <dbReference type="ARBA" id="ARBA00022801"/>
    </source>
</evidence>
<dbReference type="GO" id="GO:0046872">
    <property type="term" value="F:metal ion binding"/>
    <property type="evidence" value="ECO:0007669"/>
    <property type="project" value="UniProtKB-KW"/>
</dbReference>
<accession>A0A934KCX3</accession>
<sequence length="217" mass="23499">MTPRWSAVLEDGLLARRSDAELIARVLGGRAPSPAITECATLVSRVPVWERRMLGADGLVHQHGIRPDRAVRLAAMWELAERWFPDNRPSITSPRDAVLLLGALRAAPREQVRVLMLDARHRPISCETVAVGSINSSRLTPRDVLSPVLRVAAAAFVVAHNHPSGDPSPSRADRVVTEALRSAAALVGVPMLDHIIVAARGHHSFREVEGWDAATAA</sequence>
<evidence type="ECO:0000256" key="3">
    <source>
        <dbReference type="ARBA" id="ARBA00022723"/>
    </source>
</evidence>
<dbReference type="EMBL" id="JAEKNN010000005">
    <property type="protein sequence ID" value="MBJ7608024.1"/>
    <property type="molecule type" value="Genomic_DNA"/>
</dbReference>
<keyword evidence="4" id="KW-0378">Hydrolase</keyword>
<comment type="similarity">
    <text evidence="1">Belongs to the UPF0758 family.</text>
</comment>
<dbReference type="InterPro" id="IPR001405">
    <property type="entry name" value="UPF0758"/>
</dbReference>
<dbReference type="Pfam" id="PF04002">
    <property type="entry name" value="RadC"/>
    <property type="match status" value="1"/>
</dbReference>
<dbReference type="InterPro" id="IPR037518">
    <property type="entry name" value="MPN"/>
</dbReference>
<dbReference type="PANTHER" id="PTHR30471:SF3">
    <property type="entry name" value="UPF0758 PROTEIN YEES-RELATED"/>
    <property type="match status" value="1"/>
</dbReference>
<dbReference type="GO" id="GO:0008237">
    <property type="term" value="F:metallopeptidase activity"/>
    <property type="evidence" value="ECO:0007669"/>
    <property type="project" value="UniProtKB-KW"/>
</dbReference>
<dbReference type="PANTHER" id="PTHR30471">
    <property type="entry name" value="DNA REPAIR PROTEIN RADC"/>
    <property type="match status" value="1"/>
</dbReference>
<gene>
    <name evidence="8" type="ORF">JF887_01145</name>
</gene>
<evidence type="ECO:0000256" key="5">
    <source>
        <dbReference type="ARBA" id="ARBA00022833"/>
    </source>
</evidence>
<keyword evidence="5" id="KW-0862">Zinc</keyword>
<name>A0A934KCX3_9BACT</name>
<feature type="domain" description="MPN" evidence="7">
    <location>
        <begin position="90"/>
        <end position="211"/>
    </location>
</feature>
<keyword evidence="3" id="KW-0479">Metal-binding</keyword>
<comment type="caution">
    <text evidence="8">The sequence shown here is derived from an EMBL/GenBank/DDBJ whole genome shotgun (WGS) entry which is preliminary data.</text>
</comment>
<evidence type="ECO:0000256" key="2">
    <source>
        <dbReference type="ARBA" id="ARBA00022670"/>
    </source>
</evidence>
<evidence type="ECO:0000313" key="9">
    <source>
        <dbReference type="Proteomes" id="UP000614410"/>
    </source>
</evidence>
<dbReference type="AlphaFoldDB" id="A0A934KCX3"/>
<dbReference type="Proteomes" id="UP000614410">
    <property type="component" value="Unassembled WGS sequence"/>
</dbReference>
<dbReference type="Gene3D" id="3.40.140.10">
    <property type="entry name" value="Cytidine Deaminase, domain 2"/>
    <property type="match status" value="1"/>
</dbReference>
<organism evidence="8 9">
    <name type="scientific">Candidatus Amunia macphersoniae</name>
    <dbReference type="NCBI Taxonomy" id="3127014"/>
    <lineage>
        <taxon>Bacteria</taxon>
        <taxon>Bacillati</taxon>
        <taxon>Candidatus Dormiibacterota</taxon>
        <taxon>Candidatus Dormibacteria</taxon>
        <taxon>Candidatus Aeolococcales</taxon>
        <taxon>Candidatus Aeolococcaceae</taxon>
        <taxon>Candidatus Amunia</taxon>
    </lineage>
</organism>
<keyword evidence="2" id="KW-0645">Protease</keyword>
<dbReference type="GO" id="GO:0006508">
    <property type="term" value="P:proteolysis"/>
    <property type="evidence" value="ECO:0007669"/>
    <property type="project" value="UniProtKB-KW"/>
</dbReference>
<evidence type="ECO:0000256" key="6">
    <source>
        <dbReference type="ARBA" id="ARBA00023049"/>
    </source>
</evidence>
<protein>
    <submittedName>
        <fullName evidence="8">DNA repair protein RadC</fullName>
    </submittedName>
</protein>
<dbReference type="PROSITE" id="PS50249">
    <property type="entry name" value="MPN"/>
    <property type="match status" value="1"/>
</dbReference>
<reference evidence="8 9" key="1">
    <citation type="submission" date="2020-10" db="EMBL/GenBank/DDBJ databases">
        <title>Ca. Dormibacterota MAGs.</title>
        <authorList>
            <person name="Montgomery K."/>
        </authorList>
    </citation>
    <scope>NUCLEOTIDE SEQUENCE [LARGE SCALE GENOMIC DNA]</scope>
    <source>
        <strain evidence="8">Mitchell_Peninsula_5</strain>
    </source>
</reference>
<evidence type="ECO:0000259" key="7">
    <source>
        <dbReference type="PROSITE" id="PS50249"/>
    </source>
</evidence>
<keyword evidence="6" id="KW-0482">Metalloprotease</keyword>
<dbReference type="InterPro" id="IPR025657">
    <property type="entry name" value="RadC_JAB"/>
</dbReference>
<dbReference type="CDD" id="cd08071">
    <property type="entry name" value="MPN_DUF2466"/>
    <property type="match status" value="1"/>
</dbReference>
<dbReference type="PROSITE" id="PS01302">
    <property type="entry name" value="UPF0758"/>
    <property type="match status" value="1"/>
</dbReference>
<evidence type="ECO:0000313" key="8">
    <source>
        <dbReference type="EMBL" id="MBJ7608024.1"/>
    </source>
</evidence>
<proteinExistence type="inferred from homology"/>
<evidence type="ECO:0000256" key="1">
    <source>
        <dbReference type="ARBA" id="ARBA00010243"/>
    </source>
</evidence>
<dbReference type="InterPro" id="IPR020891">
    <property type="entry name" value="UPF0758_CS"/>
</dbReference>